<gene>
    <name evidence="1" type="ORF">AYI69_g11492</name>
</gene>
<dbReference type="OrthoDB" id="5596871at2759"/>
<accession>A0A1R1WY80</accession>
<organism evidence="1 2">
    <name type="scientific">Smittium culicis</name>
    <dbReference type="NCBI Taxonomy" id="133412"/>
    <lineage>
        <taxon>Eukaryota</taxon>
        <taxon>Fungi</taxon>
        <taxon>Fungi incertae sedis</taxon>
        <taxon>Zoopagomycota</taxon>
        <taxon>Kickxellomycotina</taxon>
        <taxon>Harpellomycetes</taxon>
        <taxon>Harpellales</taxon>
        <taxon>Legeriomycetaceae</taxon>
        <taxon>Smittium</taxon>
    </lineage>
</organism>
<protein>
    <submittedName>
        <fullName evidence="1">Uncharacterized protein</fullName>
    </submittedName>
</protein>
<dbReference type="EMBL" id="LSSM01007680">
    <property type="protein sequence ID" value="OMJ07328.1"/>
    <property type="molecule type" value="Genomic_DNA"/>
</dbReference>
<dbReference type="AlphaFoldDB" id="A0A1R1WY80"/>
<evidence type="ECO:0000313" key="1">
    <source>
        <dbReference type="EMBL" id="OMJ07328.1"/>
    </source>
</evidence>
<name>A0A1R1WY80_9FUNG</name>
<comment type="caution">
    <text evidence="1">The sequence shown here is derived from an EMBL/GenBank/DDBJ whole genome shotgun (WGS) entry which is preliminary data.</text>
</comment>
<sequence length="274" mass="30498">MFSANFCSFGMKLKSDATCQTSEIRFTPTFSRPSTLKNNSHLHTPKSIAVEIPKNAQKPLKNSPSTFLASARNSLSTSNSLPGILYNNHLLENRANLRIFDSNSYLDFQNSSSKVQVDDFDNSTLCDTDSEIVELDDSDSLCDMTQELDFSCQNTTNDPLEQTVQSSRTLCMFDSNTALNLRCSSTSLANFILPDPKGVCWSASLPASSRLNNAILLQQNSSQKKISPPPPKYRTPSGGYRVFAIESLMIKNCKISYHLKDRLLEPNPRARAYL</sequence>
<reference evidence="2" key="1">
    <citation type="submission" date="2017-01" db="EMBL/GenBank/DDBJ databases">
        <authorList>
            <person name="Wang Y."/>
            <person name="White M."/>
            <person name="Kvist S."/>
            <person name="Moncalvo J.-M."/>
        </authorList>
    </citation>
    <scope>NUCLEOTIDE SEQUENCE [LARGE SCALE GENOMIC DNA]</scope>
    <source>
        <strain evidence="2">ID-206-W2</strain>
    </source>
</reference>
<dbReference type="Proteomes" id="UP000187429">
    <property type="component" value="Unassembled WGS sequence"/>
</dbReference>
<proteinExistence type="predicted"/>
<keyword evidence="2" id="KW-1185">Reference proteome</keyword>
<evidence type="ECO:0000313" key="2">
    <source>
        <dbReference type="Proteomes" id="UP000187429"/>
    </source>
</evidence>